<evidence type="ECO:0000313" key="3">
    <source>
        <dbReference type="Proteomes" id="UP000017127"/>
    </source>
</evidence>
<proteinExistence type="predicted"/>
<protein>
    <submittedName>
        <fullName evidence="2">Transposase family protein</fullName>
    </submittedName>
</protein>
<keyword evidence="3" id="KW-1185">Reference proteome</keyword>
<reference evidence="2 3" key="1">
    <citation type="journal article" date="2013" name="Front. Microbiol.">
        <title>Comparative genomic analyses of the cyanobacterium, Lyngbya aestuarii BL J, a powerful hydrogen producer.</title>
        <authorList>
            <person name="Kothari A."/>
            <person name="Vaughn M."/>
            <person name="Garcia-Pichel F."/>
        </authorList>
    </citation>
    <scope>NUCLEOTIDE SEQUENCE [LARGE SCALE GENOMIC DNA]</scope>
    <source>
        <strain evidence="2 3">BL J</strain>
    </source>
</reference>
<organism evidence="2 3">
    <name type="scientific">Lyngbya aestuarii BL J</name>
    <dbReference type="NCBI Taxonomy" id="1348334"/>
    <lineage>
        <taxon>Bacteria</taxon>
        <taxon>Bacillati</taxon>
        <taxon>Cyanobacteriota</taxon>
        <taxon>Cyanophyceae</taxon>
        <taxon>Oscillatoriophycideae</taxon>
        <taxon>Oscillatoriales</taxon>
        <taxon>Microcoleaceae</taxon>
        <taxon>Lyngbya</taxon>
    </lineage>
</organism>
<name>U7QLE0_9CYAN</name>
<evidence type="ECO:0000259" key="1">
    <source>
        <dbReference type="Pfam" id="PF01610"/>
    </source>
</evidence>
<sequence length="70" mass="8101">MKRAVKSSIYPIQRFALRLQSDYNSVKAGVTFSVSNGPVEGHINRLKMLKRQMYGRANLDLLSRRFLIKM</sequence>
<accession>U7QLE0</accession>
<dbReference type="RefSeq" id="WP_023065049.1">
    <property type="nucleotide sequence ID" value="NZ_AUZM01000008.1"/>
</dbReference>
<comment type="caution">
    <text evidence="2">The sequence shown here is derived from an EMBL/GenBank/DDBJ whole genome shotgun (WGS) entry which is preliminary data.</text>
</comment>
<dbReference type="AlphaFoldDB" id="U7QLE0"/>
<evidence type="ECO:0000313" key="2">
    <source>
        <dbReference type="EMBL" id="ERT08703.1"/>
    </source>
</evidence>
<dbReference type="EMBL" id="AUZM01000008">
    <property type="protein sequence ID" value="ERT08703.1"/>
    <property type="molecule type" value="Genomic_DNA"/>
</dbReference>
<feature type="domain" description="Transposase IS204/IS1001/IS1096/IS1165 DDE" evidence="1">
    <location>
        <begin position="2"/>
        <end position="63"/>
    </location>
</feature>
<dbReference type="Proteomes" id="UP000017127">
    <property type="component" value="Unassembled WGS sequence"/>
</dbReference>
<gene>
    <name evidence="2" type="ORF">M595_1265</name>
</gene>
<dbReference type="InterPro" id="IPR002560">
    <property type="entry name" value="Transposase_DDE"/>
</dbReference>
<dbReference type="PATRIC" id="fig|1348334.3.peg.1236"/>
<dbReference type="Pfam" id="PF01610">
    <property type="entry name" value="DDE_Tnp_ISL3"/>
    <property type="match status" value="1"/>
</dbReference>